<dbReference type="InterPro" id="IPR016024">
    <property type="entry name" value="ARM-type_fold"/>
</dbReference>
<evidence type="ECO:0000313" key="3">
    <source>
        <dbReference type="Proteomes" id="UP000694865"/>
    </source>
</evidence>
<dbReference type="SMART" id="SM00185">
    <property type="entry name" value="ARM"/>
    <property type="match status" value="5"/>
</dbReference>
<dbReference type="PROSITE" id="PS50176">
    <property type="entry name" value="ARM_REPEAT"/>
    <property type="match status" value="1"/>
</dbReference>
<evidence type="ECO:0000256" key="2">
    <source>
        <dbReference type="PROSITE-ProRule" id="PRU00259"/>
    </source>
</evidence>
<dbReference type="Gene3D" id="1.25.10.10">
    <property type="entry name" value="Leucine-rich Repeat Variant"/>
    <property type="match status" value="1"/>
</dbReference>
<accession>A0ABM0MNK2</accession>
<keyword evidence="3" id="KW-1185">Reference proteome</keyword>
<dbReference type="InterPro" id="IPR000225">
    <property type="entry name" value="Armadillo"/>
</dbReference>
<dbReference type="GeneID" id="100372237"/>
<gene>
    <name evidence="4" type="primary">LOC100372237</name>
</gene>
<dbReference type="SUPFAM" id="SSF48371">
    <property type="entry name" value="ARM repeat"/>
    <property type="match status" value="1"/>
</dbReference>
<dbReference type="PANTHER" id="PTHR22895:SF0">
    <property type="entry name" value="ARMADILLO REPEAT-CONTAINING PROTEIN 6"/>
    <property type="match status" value="1"/>
</dbReference>
<dbReference type="PANTHER" id="PTHR22895">
    <property type="entry name" value="ARMADILLO REPEAT-CONTAINING PROTEIN 6"/>
    <property type="match status" value="1"/>
</dbReference>
<evidence type="ECO:0000256" key="1">
    <source>
        <dbReference type="ARBA" id="ARBA00022737"/>
    </source>
</evidence>
<protein>
    <submittedName>
        <fullName evidence="4">Armadillo repeat-containing protein 6-like</fullName>
    </submittedName>
</protein>
<name>A0ABM0MNK2_SACKO</name>
<organism evidence="3 4">
    <name type="scientific">Saccoglossus kowalevskii</name>
    <name type="common">Acorn worm</name>
    <dbReference type="NCBI Taxonomy" id="10224"/>
    <lineage>
        <taxon>Eukaryota</taxon>
        <taxon>Metazoa</taxon>
        <taxon>Hemichordata</taxon>
        <taxon>Enteropneusta</taxon>
        <taxon>Harrimaniidae</taxon>
        <taxon>Saccoglossus</taxon>
    </lineage>
</organism>
<proteinExistence type="predicted"/>
<reference evidence="4" key="1">
    <citation type="submission" date="2025-08" db="UniProtKB">
        <authorList>
            <consortium name="RefSeq"/>
        </authorList>
    </citation>
    <scope>IDENTIFICATION</scope>
    <source>
        <tissue evidence="4">Testes</tissue>
    </source>
</reference>
<dbReference type="InterPro" id="IPR011989">
    <property type="entry name" value="ARM-like"/>
</dbReference>
<dbReference type="RefSeq" id="XP_006821593.1">
    <property type="nucleotide sequence ID" value="XM_006821530.1"/>
</dbReference>
<dbReference type="Proteomes" id="UP000694865">
    <property type="component" value="Unplaced"/>
</dbReference>
<feature type="repeat" description="ARM" evidence="2">
    <location>
        <begin position="291"/>
        <end position="335"/>
    </location>
</feature>
<evidence type="ECO:0000313" key="4">
    <source>
        <dbReference type="RefSeq" id="XP_006821593.1"/>
    </source>
</evidence>
<keyword evidence="1" id="KW-0677">Repeat</keyword>
<sequence length="467" mass="51720">MASKRITQETFDNAVKENIEDFEMEPEEALEDAVKQFETQGIDLSNIIKCLNLGDGSGGVETKHAVVMAIDKLNELLQGDDNDTLISENLKKFKSECDLDFARRSLAATSQAYVTLYKLYEKYKNNADMLLHVVVALAAFLNGQPDIIDKVGIGVLLQLLQQYMEFAHLTTALLKTIRITCIMHETNRQSYVKQNLIPLVIQVLEKHRCDASVVRESCQTLRILTVDDDVRVPFGHAHDHAKMIVEEGALKTILATMQEHTNDKVTMSELCASLSRLAVRNDICQEIVDLGGLKLVLKILVENNDHKTIVKQVFGVLKAIAGNDNVKIAIVNSGGISALLNAMNQNQGQPQVCENGCAAIAAISLRNPANCRVVIQSGGAPIIVQVMKIHRDVETVQKQGCMAVRNIIARSREYCDQFLELGVEAVINEARTRHSGLEDEAKAALRDLGCKVELKELWKGVNTPLRQ</sequence>